<keyword evidence="1 2" id="KW-0238">DNA-binding</keyword>
<dbReference type="SUPFAM" id="SSF46689">
    <property type="entry name" value="Homeodomain-like"/>
    <property type="match status" value="1"/>
</dbReference>
<reference evidence="6" key="1">
    <citation type="journal article" date="2021" name="Syst. Appl. Microbiol.">
        <title>Roseomonas hellenica sp. nov., isolated from roots of wild-growing Alkanna tinctoria.</title>
        <authorList>
            <person name="Rat A."/>
            <person name="Naranjo H.D."/>
            <person name="Lebbe L."/>
            <person name="Cnockaert M."/>
            <person name="Krigas N."/>
            <person name="Grigoriadou K."/>
            <person name="Maloupa E."/>
            <person name="Willems A."/>
        </authorList>
    </citation>
    <scope>NUCLEOTIDE SEQUENCE [LARGE SCALE GENOMIC DNA]</scope>
    <source>
        <strain evidence="6">LMG 31159</strain>
    </source>
</reference>
<evidence type="ECO:0000256" key="2">
    <source>
        <dbReference type="PROSITE-ProRule" id="PRU00335"/>
    </source>
</evidence>
<dbReference type="Proteomes" id="UP000698752">
    <property type="component" value="Unassembled WGS sequence"/>
</dbReference>
<feature type="domain" description="HTH tetR-type" evidence="4">
    <location>
        <begin position="19"/>
        <end position="79"/>
    </location>
</feature>
<dbReference type="Pfam" id="PF00440">
    <property type="entry name" value="TetR_N"/>
    <property type="match status" value="1"/>
</dbReference>
<dbReference type="InterPro" id="IPR050109">
    <property type="entry name" value="HTH-type_TetR-like_transc_reg"/>
</dbReference>
<evidence type="ECO:0000256" key="3">
    <source>
        <dbReference type="SAM" id="MobiDB-lite"/>
    </source>
</evidence>
<evidence type="ECO:0000313" key="5">
    <source>
        <dbReference type="EMBL" id="MBR0650236.1"/>
    </source>
</evidence>
<organism evidence="5 6">
    <name type="scientific">Neoroseomonas terrae</name>
    <dbReference type="NCBI Taxonomy" id="424799"/>
    <lineage>
        <taxon>Bacteria</taxon>
        <taxon>Pseudomonadati</taxon>
        <taxon>Pseudomonadota</taxon>
        <taxon>Alphaproteobacteria</taxon>
        <taxon>Acetobacterales</taxon>
        <taxon>Acetobacteraceae</taxon>
        <taxon>Neoroseomonas</taxon>
    </lineage>
</organism>
<dbReference type="Pfam" id="PF17937">
    <property type="entry name" value="TetR_C_28"/>
    <property type="match status" value="1"/>
</dbReference>
<proteinExistence type="predicted"/>
<dbReference type="InterPro" id="IPR009057">
    <property type="entry name" value="Homeodomain-like_sf"/>
</dbReference>
<dbReference type="PANTHER" id="PTHR30055:SF148">
    <property type="entry name" value="TETR-FAMILY TRANSCRIPTIONAL REGULATOR"/>
    <property type="match status" value="1"/>
</dbReference>
<dbReference type="InterPro" id="IPR041479">
    <property type="entry name" value="TetR_CgmR_C"/>
</dbReference>
<protein>
    <submittedName>
        <fullName evidence="5">TetR/AcrR family transcriptional regulator</fullName>
    </submittedName>
</protein>
<dbReference type="InterPro" id="IPR001647">
    <property type="entry name" value="HTH_TetR"/>
</dbReference>
<dbReference type="RefSeq" id="WP_211868788.1">
    <property type="nucleotide sequence ID" value="NZ_JAAEDI010000011.1"/>
</dbReference>
<dbReference type="EMBL" id="JAAEDI010000011">
    <property type="protein sequence ID" value="MBR0650236.1"/>
    <property type="molecule type" value="Genomic_DNA"/>
</dbReference>
<evidence type="ECO:0000313" key="6">
    <source>
        <dbReference type="Proteomes" id="UP000698752"/>
    </source>
</evidence>
<comment type="caution">
    <text evidence="5">The sequence shown here is derived from an EMBL/GenBank/DDBJ whole genome shotgun (WGS) entry which is preliminary data.</text>
</comment>
<keyword evidence="6" id="KW-1185">Reference proteome</keyword>
<evidence type="ECO:0000259" key="4">
    <source>
        <dbReference type="PROSITE" id="PS50977"/>
    </source>
</evidence>
<sequence>MTRRSAPDAAPVKRSVGRPSLRPQLLDAALDLIAEDGVGALTYEALSVRTGVSKGGLLYHFPSKDALLDALTERLVDRYAEARRATTEELPESPSRELKGYAIASLHNRSKADGASARLKMSGVWNRRVGKAYYARRFREMAAGMDRDRAAIVHLAVEGLWYMELAGVSPFTALERRRIVMLLLRLADGGEIEAGPSAPRGTARAPAKRPSMRATKSTR</sequence>
<feature type="DNA-binding region" description="H-T-H motif" evidence="2">
    <location>
        <begin position="42"/>
        <end position="61"/>
    </location>
</feature>
<accession>A0ABS5EGU2</accession>
<dbReference type="PROSITE" id="PS50977">
    <property type="entry name" value="HTH_TETR_2"/>
    <property type="match status" value="1"/>
</dbReference>
<name>A0ABS5EGU2_9PROT</name>
<feature type="region of interest" description="Disordered" evidence="3">
    <location>
        <begin position="193"/>
        <end position="219"/>
    </location>
</feature>
<gene>
    <name evidence="5" type="ORF">GXW78_11230</name>
</gene>
<dbReference type="PANTHER" id="PTHR30055">
    <property type="entry name" value="HTH-TYPE TRANSCRIPTIONAL REGULATOR RUTR"/>
    <property type="match status" value="1"/>
</dbReference>
<evidence type="ECO:0000256" key="1">
    <source>
        <dbReference type="ARBA" id="ARBA00023125"/>
    </source>
</evidence>
<dbReference type="PRINTS" id="PR00455">
    <property type="entry name" value="HTHTETR"/>
</dbReference>
<dbReference type="Gene3D" id="1.10.357.10">
    <property type="entry name" value="Tetracycline Repressor, domain 2"/>
    <property type="match status" value="1"/>
</dbReference>
<feature type="compositionally biased region" description="Basic residues" evidence="3">
    <location>
        <begin position="206"/>
        <end position="219"/>
    </location>
</feature>